<evidence type="ECO:0000313" key="2">
    <source>
        <dbReference type="Proteomes" id="UP000215313"/>
    </source>
</evidence>
<sequence>MRAATHKSLAMVDQLPSGAGPFEQAYSTNYDLVLCNSYSKSYPGLSINDAVEEDLISMRIDYGGLGKMLGTSRVIPVVAAFSGANFGSIEQMKKAGYIFGQAGNGEYGAFVWDGVGDAGITGRIRDTQGFRDLVKGLASKVYVKPFVTEAYLFGGGNPNGTHWSLDGLLQKVMPKDQNSADGLITNNAWPTRIITASANSDHTTTQEGVKVSGIAFKGSSSALATTIRYRKGFGAWVQMIALNGGASINGSVLMGATEDGYFEEDVTNTPITSAAPFKFGMKSAVASPIKGKMSTILFSFPSSTTTVYRNLMRGLFVYADW</sequence>
<dbReference type="Proteomes" id="UP000215313">
    <property type="component" value="Unassembled WGS sequence"/>
</dbReference>
<protein>
    <submittedName>
        <fullName evidence="1">Uncharacterized protein</fullName>
    </submittedName>
</protein>
<proteinExistence type="predicted"/>
<evidence type="ECO:0000313" key="1">
    <source>
        <dbReference type="EMBL" id="OYG87936.1"/>
    </source>
</evidence>
<comment type="caution">
    <text evidence="1">The sequence shown here is derived from an EMBL/GenBank/DDBJ whole genome shotgun (WGS) entry which is preliminary data.</text>
</comment>
<dbReference type="EMBL" id="NQBG01000135">
    <property type="protein sequence ID" value="OYG87936.1"/>
    <property type="molecule type" value="Genomic_DNA"/>
</dbReference>
<dbReference type="AlphaFoldDB" id="A0AAE5JYN9"/>
<name>A0AAE5JYN9_SHISO</name>
<organism evidence="1 2">
    <name type="scientific">Shigella sonnei</name>
    <dbReference type="NCBI Taxonomy" id="624"/>
    <lineage>
        <taxon>Bacteria</taxon>
        <taxon>Pseudomonadati</taxon>
        <taxon>Pseudomonadota</taxon>
        <taxon>Gammaproteobacteria</taxon>
        <taxon>Enterobacterales</taxon>
        <taxon>Enterobacteriaceae</taxon>
        <taxon>Shigella</taxon>
    </lineage>
</organism>
<accession>A0AAE5JYN9</accession>
<gene>
    <name evidence="1" type="ORF">CI727_25270</name>
</gene>
<reference evidence="1 2" key="1">
    <citation type="submission" date="2017-08" db="EMBL/GenBank/DDBJ databases">
        <authorList>
            <person name="Fouts D."/>
            <person name="Sutton G."/>
            <person name="Nguyen K."/>
            <person name="Thamlikitkul V."/>
        </authorList>
    </citation>
    <scope>NUCLEOTIDE SEQUENCE [LARGE SCALE GENOMIC DNA]</scope>
    <source>
        <strain evidence="1 2">ECH+15</strain>
    </source>
</reference>